<reference evidence="2" key="1">
    <citation type="journal article" date="2014" name="Int. J. Syst. Evol. Microbiol.">
        <title>Complete genome sequence of Corynebacterium casei LMG S-19264T (=DSM 44701T), isolated from a smear-ripened cheese.</title>
        <authorList>
            <consortium name="US DOE Joint Genome Institute (JGI-PGF)"/>
            <person name="Walter F."/>
            <person name="Albersmeier A."/>
            <person name="Kalinowski J."/>
            <person name="Ruckert C."/>
        </authorList>
    </citation>
    <scope>NUCLEOTIDE SEQUENCE</scope>
    <source>
        <strain evidence="2">JCM 4125</strain>
    </source>
</reference>
<organism evidence="2 3">
    <name type="scientific">Streptomyces phaeofaciens</name>
    <dbReference type="NCBI Taxonomy" id="68254"/>
    <lineage>
        <taxon>Bacteria</taxon>
        <taxon>Bacillati</taxon>
        <taxon>Actinomycetota</taxon>
        <taxon>Actinomycetes</taxon>
        <taxon>Kitasatosporales</taxon>
        <taxon>Streptomycetaceae</taxon>
        <taxon>Streptomyces</taxon>
    </lineage>
</organism>
<accession>A0A918HS78</accession>
<comment type="caution">
    <text evidence="2">The sequence shown here is derived from an EMBL/GenBank/DDBJ whole genome shotgun (WGS) entry which is preliminary data.</text>
</comment>
<dbReference type="CDD" id="cd00093">
    <property type="entry name" value="HTH_XRE"/>
    <property type="match status" value="1"/>
</dbReference>
<dbReference type="AlphaFoldDB" id="A0A918HS78"/>
<gene>
    <name evidence="2" type="ORF">GCM10010226_87270</name>
</gene>
<keyword evidence="3" id="KW-1185">Reference proteome</keyword>
<dbReference type="GO" id="GO:0003677">
    <property type="term" value="F:DNA binding"/>
    <property type="evidence" value="ECO:0007669"/>
    <property type="project" value="InterPro"/>
</dbReference>
<proteinExistence type="predicted"/>
<dbReference type="Proteomes" id="UP000646776">
    <property type="component" value="Unassembled WGS sequence"/>
</dbReference>
<feature type="domain" description="HTH cro/C1-type" evidence="1">
    <location>
        <begin position="22"/>
        <end position="77"/>
    </location>
</feature>
<evidence type="ECO:0000259" key="1">
    <source>
        <dbReference type="PROSITE" id="PS50943"/>
    </source>
</evidence>
<evidence type="ECO:0000313" key="3">
    <source>
        <dbReference type="Proteomes" id="UP000646776"/>
    </source>
</evidence>
<dbReference type="SUPFAM" id="SSF47413">
    <property type="entry name" value="lambda repressor-like DNA-binding domains"/>
    <property type="match status" value="1"/>
</dbReference>
<sequence>MARPERPLLDNKGELAALADHLRQGRRRKGLTYKDLASRAGDYSATTLQRAASGDRLPRREVARAYAHACGLDIDHVDRLWEAAYRQNRRAAQGTPLPAGLPPHLVHSLADLGIALVALHATHGGPTIRLMHKRARQHAGCVPLSTSTLHRILRRMAVPASKEGLHAFLIGCEVPLPQRLLWEQAGARARRNHRTSAAQAHQAVADLEAQFAQGEATRLTPERAAHMVRTAGFHPAEPYRSFAAPWTVRCLACQAVQRVRLSEAAQGQSRCSVCLSSSSGTDSGQTERALLRAAPGICIGQDLSGTDTAIRITAEMIKRGSPWGEIAAALRISERAAQERWRRFCRAVGNSQPDDSEGR</sequence>
<dbReference type="InterPro" id="IPR001387">
    <property type="entry name" value="Cro/C1-type_HTH"/>
</dbReference>
<dbReference type="EMBL" id="BMSA01000050">
    <property type="protein sequence ID" value="GGT96199.1"/>
    <property type="molecule type" value="Genomic_DNA"/>
</dbReference>
<name>A0A918HS78_9ACTN</name>
<dbReference type="Gene3D" id="1.10.260.40">
    <property type="entry name" value="lambda repressor-like DNA-binding domains"/>
    <property type="match status" value="1"/>
</dbReference>
<protein>
    <recommendedName>
        <fullName evidence="1">HTH cro/C1-type domain-containing protein</fullName>
    </recommendedName>
</protein>
<dbReference type="PROSITE" id="PS50943">
    <property type="entry name" value="HTH_CROC1"/>
    <property type="match status" value="1"/>
</dbReference>
<dbReference type="RefSeq" id="WP_189718167.1">
    <property type="nucleotide sequence ID" value="NZ_BMSA01000050.1"/>
</dbReference>
<dbReference type="InterPro" id="IPR010982">
    <property type="entry name" value="Lambda_DNA-bd_dom_sf"/>
</dbReference>
<reference evidence="2" key="2">
    <citation type="submission" date="2020-09" db="EMBL/GenBank/DDBJ databases">
        <authorList>
            <person name="Sun Q."/>
            <person name="Ohkuma M."/>
        </authorList>
    </citation>
    <scope>NUCLEOTIDE SEQUENCE</scope>
    <source>
        <strain evidence="2">JCM 4125</strain>
    </source>
</reference>
<dbReference type="Pfam" id="PF13560">
    <property type="entry name" value="HTH_31"/>
    <property type="match status" value="1"/>
</dbReference>
<dbReference type="SMART" id="SM00530">
    <property type="entry name" value="HTH_XRE"/>
    <property type="match status" value="1"/>
</dbReference>
<evidence type="ECO:0000313" key="2">
    <source>
        <dbReference type="EMBL" id="GGT96199.1"/>
    </source>
</evidence>